<keyword evidence="2" id="KW-1185">Reference proteome</keyword>
<organism evidence="1 2">
    <name type="scientific">Massilia mucilaginosa</name>
    <dbReference type="NCBI Taxonomy" id="2609282"/>
    <lineage>
        <taxon>Bacteria</taxon>
        <taxon>Pseudomonadati</taxon>
        <taxon>Pseudomonadota</taxon>
        <taxon>Betaproteobacteria</taxon>
        <taxon>Burkholderiales</taxon>
        <taxon>Oxalobacteraceae</taxon>
        <taxon>Telluria group</taxon>
        <taxon>Massilia</taxon>
    </lineage>
</organism>
<dbReference type="InterPro" id="IPR015943">
    <property type="entry name" value="WD40/YVTN_repeat-like_dom_sf"/>
</dbReference>
<reference evidence="1 2" key="1">
    <citation type="submission" date="2019-10" db="EMBL/GenBank/DDBJ databases">
        <title>Taxonomy of Antarctic Massilia spp.: description of Massilia rubra sp. nov., Massilia aquatica sp. nov., Massilia mucilaginosa sp. nov., Massilia frigida sp. nov. isolated from streams, lakes and regoliths.</title>
        <authorList>
            <person name="Holochova P."/>
            <person name="Sedlacek I."/>
            <person name="Kralova S."/>
            <person name="Maslanova I."/>
            <person name="Busse H.-J."/>
            <person name="Stankova E."/>
            <person name="Vrbovska V."/>
            <person name="Kovarovic V."/>
            <person name="Bartak M."/>
            <person name="Svec P."/>
            <person name="Pantucek R."/>
        </authorList>
    </citation>
    <scope>NUCLEOTIDE SEQUENCE [LARGE SCALE GENOMIC DNA]</scope>
    <source>
        <strain evidence="1 2">CCM 8733</strain>
    </source>
</reference>
<sequence>MIWIMPCRRACRLDQFAAQLLLHSHNPYHVVIFATLSFYDRMPTPVRARIGAAAGAVHSPERHGRRAGAPTIIFSMAQSPDGWLWLGASTGLFRFDGVKFERYAPRTGSLDSPGISALLALPDGGLWIGYRSGGVALLKDGALRHYGAAEGMPPSSPHAIRRDRQGRVWVASKDGLFRLNGARWEKMPGISERAERLGASVRWTSAPGQGSEVRLRLPGTLLM</sequence>
<proteinExistence type="predicted"/>
<evidence type="ECO:0000313" key="2">
    <source>
        <dbReference type="Proteomes" id="UP000609726"/>
    </source>
</evidence>
<comment type="caution">
    <text evidence="1">The sequence shown here is derived from an EMBL/GenBank/DDBJ whole genome shotgun (WGS) entry which is preliminary data.</text>
</comment>
<dbReference type="EMBL" id="WHJH01000050">
    <property type="protein sequence ID" value="NHZ92650.1"/>
    <property type="molecule type" value="Genomic_DNA"/>
</dbReference>
<name>A0ABX0P0B9_9BURK</name>
<dbReference type="SUPFAM" id="SSF63829">
    <property type="entry name" value="Calcium-dependent phosphotriesterase"/>
    <property type="match status" value="1"/>
</dbReference>
<accession>A0ABX0P0B9</accession>
<gene>
    <name evidence="1" type="ORF">F2P45_27115</name>
</gene>
<dbReference type="Proteomes" id="UP000609726">
    <property type="component" value="Unassembled WGS sequence"/>
</dbReference>
<evidence type="ECO:0000313" key="1">
    <source>
        <dbReference type="EMBL" id="NHZ92650.1"/>
    </source>
</evidence>
<protein>
    <submittedName>
        <fullName evidence="1">Uncharacterized protein</fullName>
    </submittedName>
</protein>
<dbReference type="Gene3D" id="2.130.10.10">
    <property type="entry name" value="YVTN repeat-like/Quinoprotein amine dehydrogenase"/>
    <property type="match status" value="1"/>
</dbReference>